<evidence type="ECO:0000256" key="4">
    <source>
        <dbReference type="ARBA" id="ARBA00023125"/>
    </source>
</evidence>
<keyword evidence="1 6" id="KW-0597">Phosphoprotein</keyword>
<proteinExistence type="predicted"/>
<dbReference type="Gene3D" id="6.10.250.690">
    <property type="match status" value="1"/>
</dbReference>
<evidence type="ECO:0000256" key="6">
    <source>
        <dbReference type="PROSITE-ProRule" id="PRU00169"/>
    </source>
</evidence>
<dbReference type="Gene3D" id="1.10.10.10">
    <property type="entry name" value="Winged helix-like DNA-binding domain superfamily/Winged helix DNA-binding domain"/>
    <property type="match status" value="1"/>
</dbReference>
<dbReference type="GO" id="GO:0032993">
    <property type="term" value="C:protein-DNA complex"/>
    <property type="evidence" value="ECO:0007669"/>
    <property type="project" value="TreeGrafter"/>
</dbReference>
<keyword evidence="3" id="KW-0805">Transcription regulation</keyword>
<evidence type="ECO:0000256" key="5">
    <source>
        <dbReference type="ARBA" id="ARBA00023163"/>
    </source>
</evidence>
<dbReference type="InterPro" id="IPR036388">
    <property type="entry name" value="WH-like_DNA-bd_sf"/>
</dbReference>
<dbReference type="FunFam" id="3.40.50.2300:FF:000001">
    <property type="entry name" value="DNA-binding response regulator PhoB"/>
    <property type="match status" value="1"/>
</dbReference>
<protein>
    <submittedName>
        <fullName evidence="10">Response regulator with CheY-like receiver domain and winged-helix DNA-binding domain</fullName>
    </submittedName>
</protein>
<evidence type="ECO:0000256" key="1">
    <source>
        <dbReference type="ARBA" id="ARBA00022553"/>
    </source>
</evidence>
<dbReference type="eggNOG" id="COG0745">
    <property type="taxonomic scope" value="Bacteria"/>
</dbReference>
<dbReference type="InterPro" id="IPR001867">
    <property type="entry name" value="OmpR/PhoB-type_DNA-bd"/>
</dbReference>
<evidence type="ECO:0000259" key="8">
    <source>
        <dbReference type="PROSITE" id="PS50110"/>
    </source>
</evidence>
<dbReference type="GO" id="GO:0006355">
    <property type="term" value="P:regulation of DNA-templated transcription"/>
    <property type="evidence" value="ECO:0007669"/>
    <property type="project" value="InterPro"/>
</dbReference>
<evidence type="ECO:0000259" key="9">
    <source>
        <dbReference type="PROSITE" id="PS51755"/>
    </source>
</evidence>
<sequence length="226" mass="25744">MLRICLVEDEEKVASFIRNGLEEHYYLVDHAKNASRALAMMGQQYYDLMILDVMLPDTNGVELCTQIRQTNPTIPILMLTALGTIGDKVSGLKSGADDYMVKPFHFEELLARIEALIRRREQAPATAKFLAFGDLKLDTWGKTAERAGKKIQLTAKEYDLLELFLSHPRKLLSRQFIAEKVWGIGFDTGTNVIDVYVNYLRNKVDKDFEAKLIHTIIGMGYILKQE</sequence>
<gene>
    <name evidence="10" type="ordered locus">Solca_4392</name>
</gene>
<dbReference type="InterPro" id="IPR001789">
    <property type="entry name" value="Sig_transdc_resp-reg_receiver"/>
</dbReference>
<evidence type="ECO:0000313" key="10">
    <source>
        <dbReference type="EMBL" id="AFD09382.1"/>
    </source>
</evidence>
<dbReference type="SUPFAM" id="SSF46894">
    <property type="entry name" value="C-terminal effector domain of the bipartite response regulators"/>
    <property type="match status" value="1"/>
</dbReference>
<dbReference type="STRING" id="929556.Solca_4392"/>
<dbReference type="PROSITE" id="PS51755">
    <property type="entry name" value="OMPR_PHOB"/>
    <property type="match status" value="1"/>
</dbReference>
<keyword evidence="4 7" id="KW-0238">DNA-binding</keyword>
<dbReference type="Pfam" id="PF00486">
    <property type="entry name" value="Trans_reg_C"/>
    <property type="match status" value="1"/>
</dbReference>
<feature type="domain" description="OmpR/PhoB-type" evidence="9">
    <location>
        <begin position="127"/>
        <end position="225"/>
    </location>
</feature>
<dbReference type="RefSeq" id="WP_014682604.1">
    <property type="nucleotide sequence ID" value="NC_017770.1"/>
</dbReference>
<feature type="DNA-binding region" description="OmpR/PhoB-type" evidence="7">
    <location>
        <begin position="127"/>
        <end position="225"/>
    </location>
</feature>
<dbReference type="KEGG" id="scn:Solca_4392"/>
<dbReference type="FunFam" id="1.10.10.10:FF:000005">
    <property type="entry name" value="Two-component system response regulator"/>
    <property type="match status" value="1"/>
</dbReference>
<keyword evidence="5" id="KW-0804">Transcription</keyword>
<dbReference type="OrthoDB" id="9790442at2"/>
<dbReference type="CDD" id="cd00383">
    <property type="entry name" value="trans_reg_C"/>
    <property type="match status" value="1"/>
</dbReference>
<dbReference type="GO" id="GO:0000976">
    <property type="term" value="F:transcription cis-regulatory region binding"/>
    <property type="evidence" value="ECO:0007669"/>
    <property type="project" value="TreeGrafter"/>
</dbReference>
<dbReference type="InterPro" id="IPR016032">
    <property type="entry name" value="Sig_transdc_resp-reg_C-effctor"/>
</dbReference>
<evidence type="ECO:0000313" key="11">
    <source>
        <dbReference type="Proteomes" id="UP000007590"/>
    </source>
</evidence>
<dbReference type="PROSITE" id="PS50110">
    <property type="entry name" value="RESPONSE_REGULATORY"/>
    <property type="match status" value="1"/>
</dbReference>
<dbReference type="PANTHER" id="PTHR48111">
    <property type="entry name" value="REGULATOR OF RPOS"/>
    <property type="match status" value="1"/>
</dbReference>
<dbReference type="CDD" id="cd17624">
    <property type="entry name" value="REC_OmpR_PmrA-like"/>
    <property type="match status" value="1"/>
</dbReference>
<evidence type="ECO:0000256" key="7">
    <source>
        <dbReference type="PROSITE-ProRule" id="PRU01091"/>
    </source>
</evidence>
<dbReference type="SMART" id="SM00448">
    <property type="entry name" value="REC"/>
    <property type="match status" value="1"/>
</dbReference>
<organism evidence="10 11">
    <name type="scientific">Solitalea canadensis (strain ATCC 29591 / DSM 3403 / JCM 21819 / LMG 8368 / NBRC 15130 / NCIMB 12057 / USAM 9D)</name>
    <name type="common">Flexibacter canadensis</name>
    <dbReference type="NCBI Taxonomy" id="929556"/>
    <lineage>
        <taxon>Bacteria</taxon>
        <taxon>Pseudomonadati</taxon>
        <taxon>Bacteroidota</taxon>
        <taxon>Sphingobacteriia</taxon>
        <taxon>Sphingobacteriales</taxon>
        <taxon>Sphingobacteriaceae</taxon>
        <taxon>Solitalea</taxon>
    </lineage>
</organism>
<feature type="domain" description="Response regulatory" evidence="8">
    <location>
        <begin position="3"/>
        <end position="117"/>
    </location>
</feature>
<feature type="modified residue" description="4-aspartylphosphate" evidence="6">
    <location>
        <position position="52"/>
    </location>
</feature>
<dbReference type="SUPFAM" id="SSF52172">
    <property type="entry name" value="CheY-like"/>
    <property type="match status" value="1"/>
</dbReference>
<reference evidence="10" key="1">
    <citation type="submission" date="2012-02" db="EMBL/GenBank/DDBJ databases">
        <title>The complete genome of Solitalea canadensis DSM 3403.</title>
        <authorList>
            <consortium name="US DOE Joint Genome Institute (JGI-PGF)"/>
            <person name="Lucas S."/>
            <person name="Copeland A."/>
            <person name="Lapidus A."/>
            <person name="Glavina del Rio T."/>
            <person name="Dalin E."/>
            <person name="Tice H."/>
            <person name="Bruce D."/>
            <person name="Goodwin L."/>
            <person name="Pitluck S."/>
            <person name="Peters L."/>
            <person name="Ovchinnikova G."/>
            <person name="Lu M."/>
            <person name="Kyrpides N."/>
            <person name="Mavromatis K."/>
            <person name="Ivanova N."/>
            <person name="Brettin T."/>
            <person name="Detter J.C."/>
            <person name="Han C."/>
            <person name="Larimer F."/>
            <person name="Land M."/>
            <person name="Hauser L."/>
            <person name="Markowitz V."/>
            <person name="Cheng J.-F."/>
            <person name="Hugenholtz P."/>
            <person name="Woyke T."/>
            <person name="Wu D."/>
            <person name="Spring S."/>
            <person name="Schroeder M."/>
            <person name="Kopitz M."/>
            <person name="Brambilla E."/>
            <person name="Klenk H.-P."/>
            <person name="Eisen J.A."/>
        </authorList>
    </citation>
    <scope>NUCLEOTIDE SEQUENCE</scope>
    <source>
        <strain evidence="10">DSM 3403</strain>
    </source>
</reference>
<dbReference type="Pfam" id="PF00072">
    <property type="entry name" value="Response_reg"/>
    <property type="match status" value="1"/>
</dbReference>
<keyword evidence="2" id="KW-0902">Two-component regulatory system</keyword>
<dbReference type="HOGENOM" id="CLU_000445_30_1_10"/>
<name>H8KN49_SOLCM</name>
<dbReference type="AlphaFoldDB" id="H8KN49"/>
<dbReference type="PANTHER" id="PTHR48111:SF22">
    <property type="entry name" value="REGULATOR OF RPOS"/>
    <property type="match status" value="1"/>
</dbReference>
<dbReference type="EMBL" id="CP003349">
    <property type="protein sequence ID" value="AFD09382.1"/>
    <property type="molecule type" value="Genomic_DNA"/>
</dbReference>
<dbReference type="GO" id="GO:0005829">
    <property type="term" value="C:cytosol"/>
    <property type="evidence" value="ECO:0007669"/>
    <property type="project" value="TreeGrafter"/>
</dbReference>
<keyword evidence="11" id="KW-1185">Reference proteome</keyword>
<evidence type="ECO:0000256" key="2">
    <source>
        <dbReference type="ARBA" id="ARBA00023012"/>
    </source>
</evidence>
<dbReference type="SMART" id="SM00862">
    <property type="entry name" value="Trans_reg_C"/>
    <property type="match status" value="1"/>
</dbReference>
<evidence type="ECO:0000256" key="3">
    <source>
        <dbReference type="ARBA" id="ARBA00023015"/>
    </source>
</evidence>
<dbReference type="Gene3D" id="3.40.50.2300">
    <property type="match status" value="1"/>
</dbReference>
<dbReference type="InterPro" id="IPR011006">
    <property type="entry name" value="CheY-like_superfamily"/>
</dbReference>
<dbReference type="InterPro" id="IPR039420">
    <property type="entry name" value="WalR-like"/>
</dbReference>
<accession>H8KN49</accession>
<dbReference type="GO" id="GO:0000156">
    <property type="term" value="F:phosphorelay response regulator activity"/>
    <property type="evidence" value="ECO:0007669"/>
    <property type="project" value="TreeGrafter"/>
</dbReference>
<dbReference type="Proteomes" id="UP000007590">
    <property type="component" value="Chromosome"/>
</dbReference>